<dbReference type="PRINTS" id="PR00038">
    <property type="entry name" value="HTHLUXR"/>
</dbReference>
<dbReference type="InterPro" id="IPR011006">
    <property type="entry name" value="CheY-like_superfamily"/>
</dbReference>
<dbReference type="InterPro" id="IPR000792">
    <property type="entry name" value="Tscrpt_reg_LuxR_C"/>
</dbReference>
<evidence type="ECO:0000256" key="1">
    <source>
        <dbReference type="ARBA" id="ARBA00022553"/>
    </source>
</evidence>
<dbReference type="CDD" id="cd17535">
    <property type="entry name" value="REC_NarL-like"/>
    <property type="match status" value="1"/>
</dbReference>
<dbReference type="Pfam" id="PF00072">
    <property type="entry name" value="Response_reg"/>
    <property type="match status" value="1"/>
</dbReference>
<evidence type="ECO:0000256" key="5">
    <source>
        <dbReference type="PROSITE-ProRule" id="PRU00169"/>
    </source>
</evidence>
<gene>
    <name evidence="8" type="ORF">LGH74_09605</name>
</gene>
<dbReference type="Proteomes" id="UP001165296">
    <property type="component" value="Unassembled WGS sequence"/>
</dbReference>
<keyword evidence="1 5" id="KW-0597">Phosphoprotein</keyword>
<dbReference type="PROSITE" id="PS50110">
    <property type="entry name" value="RESPONSE_REGULATORY"/>
    <property type="match status" value="1"/>
</dbReference>
<dbReference type="PANTHER" id="PTHR43214">
    <property type="entry name" value="TWO-COMPONENT RESPONSE REGULATOR"/>
    <property type="match status" value="1"/>
</dbReference>
<organism evidence="8 9">
    <name type="scientific">Hymenobacter lucidus</name>
    <dbReference type="NCBI Taxonomy" id="2880930"/>
    <lineage>
        <taxon>Bacteria</taxon>
        <taxon>Pseudomonadati</taxon>
        <taxon>Bacteroidota</taxon>
        <taxon>Cytophagia</taxon>
        <taxon>Cytophagales</taxon>
        <taxon>Hymenobacteraceae</taxon>
        <taxon>Hymenobacter</taxon>
    </lineage>
</organism>
<feature type="modified residue" description="4-aspartylphosphate" evidence="5">
    <location>
        <position position="64"/>
    </location>
</feature>
<keyword evidence="2" id="KW-0805">Transcription regulation</keyword>
<dbReference type="PANTHER" id="PTHR43214:SF41">
    <property type="entry name" value="NITRATE_NITRITE RESPONSE REGULATOR PROTEIN NARP"/>
    <property type="match status" value="1"/>
</dbReference>
<evidence type="ECO:0000256" key="2">
    <source>
        <dbReference type="ARBA" id="ARBA00023015"/>
    </source>
</evidence>
<name>A0ABS8AU41_9BACT</name>
<dbReference type="InterPro" id="IPR001789">
    <property type="entry name" value="Sig_transdc_resp-reg_receiver"/>
</dbReference>
<evidence type="ECO:0000256" key="4">
    <source>
        <dbReference type="ARBA" id="ARBA00023163"/>
    </source>
</evidence>
<comment type="caution">
    <text evidence="8">The sequence shown here is derived from an EMBL/GenBank/DDBJ whole genome shotgun (WGS) entry which is preliminary data.</text>
</comment>
<protein>
    <submittedName>
        <fullName evidence="8">Response regulator transcription factor</fullName>
    </submittedName>
</protein>
<dbReference type="InterPro" id="IPR058245">
    <property type="entry name" value="NreC/VraR/RcsB-like_REC"/>
</dbReference>
<dbReference type="Pfam" id="PF00196">
    <property type="entry name" value="GerE"/>
    <property type="match status" value="1"/>
</dbReference>
<evidence type="ECO:0000256" key="3">
    <source>
        <dbReference type="ARBA" id="ARBA00023125"/>
    </source>
</evidence>
<proteinExistence type="predicted"/>
<keyword evidence="9" id="KW-1185">Reference proteome</keyword>
<sequence length="225" mass="24828">MDKTVTDVSTIFVLVVDDHPLVIAGIKTLLQPEVDIQILAETGSGNEALQILARHPEIGVALLDLNMPHMTGVELAQLIRQQHPHVRTLMLSTFQDHASVADVLEAGGSGYLLKSTNRQELSTAIRAVAAGQRYFSQEVTATMIQSMEIQAGQGKRRAEAAVELTTRESEILQLIAHEHSNQHIAEQLFISERTVESHRKNILTKTKSKSIIGLIKYALRNKLIS</sequence>
<dbReference type="CDD" id="cd06170">
    <property type="entry name" value="LuxR_C_like"/>
    <property type="match status" value="1"/>
</dbReference>
<dbReference type="SUPFAM" id="SSF46894">
    <property type="entry name" value="C-terminal effector domain of the bipartite response regulators"/>
    <property type="match status" value="1"/>
</dbReference>
<dbReference type="EMBL" id="JAJADR010000002">
    <property type="protein sequence ID" value="MCB2408231.1"/>
    <property type="molecule type" value="Genomic_DNA"/>
</dbReference>
<dbReference type="SMART" id="SM00421">
    <property type="entry name" value="HTH_LUXR"/>
    <property type="match status" value="1"/>
</dbReference>
<keyword evidence="4" id="KW-0804">Transcription</keyword>
<dbReference type="SMART" id="SM00448">
    <property type="entry name" value="REC"/>
    <property type="match status" value="1"/>
</dbReference>
<dbReference type="SUPFAM" id="SSF52172">
    <property type="entry name" value="CheY-like"/>
    <property type="match status" value="1"/>
</dbReference>
<evidence type="ECO:0000259" key="7">
    <source>
        <dbReference type="PROSITE" id="PS50110"/>
    </source>
</evidence>
<dbReference type="RefSeq" id="WP_226175084.1">
    <property type="nucleotide sequence ID" value="NZ_JAJADR010000002.1"/>
</dbReference>
<evidence type="ECO:0000313" key="9">
    <source>
        <dbReference type="Proteomes" id="UP001165296"/>
    </source>
</evidence>
<keyword evidence="3" id="KW-0238">DNA-binding</keyword>
<dbReference type="InterPro" id="IPR039420">
    <property type="entry name" value="WalR-like"/>
</dbReference>
<dbReference type="PROSITE" id="PS50043">
    <property type="entry name" value="HTH_LUXR_2"/>
    <property type="match status" value="1"/>
</dbReference>
<evidence type="ECO:0000259" key="6">
    <source>
        <dbReference type="PROSITE" id="PS50043"/>
    </source>
</evidence>
<feature type="domain" description="Response regulatory" evidence="7">
    <location>
        <begin position="12"/>
        <end position="129"/>
    </location>
</feature>
<dbReference type="Gene3D" id="3.40.50.2300">
    <property type="match status" value="1"/>
</dbReference>
<reference evidence="8" key="1">
    <citation type="submission" date="2021-10" db="EMBL/GenBank/DDBJ databases">
        <authorList>
            <person name="Dean J.D."/>
            <person name="Kim M.K."/>
            <person name="Newey C.N."/>
            <person name="Stoker T.S."/>
            <person name="Thompson D.W."/>
            <person name="Grose J.H."/>
        </authorList>
    </citation>
    <scope>NUCLEOTIDE SEQUENCE</scope>
    <source>
        <strain evidence="8">BT178</strain>
    </source>
</reference>
<dbReference type="InterPro" id="IPR016032">
    <property type="entry name" value="Sig_transdc_resp-reg_C-effctor"/>
</dbReference>
<evidence type="ECO:0000313" key="8">
    <source>
        <dbReference type="EMBL" id="MCB2408231.1"/>
    </source>
</evidence>
<feature type="domain" description="HTH luxR-type" evidence="6">
    <location>
        <begin position="157"/>
        <end position="222"/>
    </location>
</feature>
<accession>A0ABS8AU41</accession>